<keyword evidence="2" id="KW-0342">GTP-binding</keyword>
<sequence length="216" mass="24118">RAVLIVTLHHPKTSLGFIDRFLVTTDSFRIPSTIVFNKSDLLSKKDLGAIEYISSIYEPLGVNTLLISALKKEGIEEFKELIQDQITLISGHSGTGKSTITNLLVPDLDQKIGEVSESVKKGVHTTTFAQMFEVNPTTKIIDTPGIKELGLIGIEDNELSDYFPEMRALLGACKYNNCMHTHEPNCAVLAAIDNEEIAESRYLSYLSMLENEDRRW</sequence>
<dbReference type="InterPro" id="IPR030378">
    <property type="entry name" value="G_CP_dom"/>
</dbReference>
<gene>
    <name evidence="5" type="ORF">MNBD_BACTEROID06-1501</name>
</gene>
<dbReference type="CDD" id="cd01854">
    <property type="entry name" value="YjeQ_EngC"/>
    <property type="match status" value="1"/>
</dbReference>
<proteinExistence type="predicted"/>
<dbReference type="SUPFAM" id="SSF52540">
    <property type="entry name" value="P-loop containing nucleoside triphosphate hydrolases"/>
    <property type="match status" value="1"/>
</dbReference>
<name>A0A3B0UEM3_9ZZZZ</name>
<dbReference type="GO" id="GO:0003924">
    <property type="term" value="F:GTPase activity"/>
    <property type="evidence" value="ECO:0007669"/>
    <property type="project" value="InterPro"/>
</dbReference>
<dbReference type="AlphaFoldDB" id="A0A3B0UEM3"/>
<evidence type="ECO:0000259" key="4">
    <source>
        <dbReference type="PROSITE" id="PS51721"/>
    </source>
</evidence>
<protein>
    <submittedName>
        <fullName evidence="5">Ribosome small subunit biogenesis RbfA-release protein RsgA</fullName>
    </submittedName>
</protein>
<dbReference type="InterPro" id="IPR004881">
    <property type="entry name" value="Ribosome_biogen_GTPase_RsgA"/>
</dbReference>
<dbReference type="PROSITE" id="PS50936">
    <property type="entry name" value="ENGC_GTPASE"/>
    <property type="match status" value="1"/>
</dbReference>
<evidence type="ECO:0000256" key="2">
    <source>
        <dbReference type="ARBA" id="ARBA00023134"/>
    </source>
</evidence>
<accession>A0A3B0UEM3</accession>
<dbReference type="GO" id="GO:0005525">
    <property type="term" value="F:GTP binding"/>
    <property type="evidence" value="ECO:0007669"/>
    <property type="project" value="UniProtKB-KW"/>
</dbReference>
<dbReference type="PANTHER" id="PTHR32120">
    <property type="entry name" value="SMALL RIBOSOMAL SUBUNIT BIOGENESIS GTPASE RSGA"/>
    <property type="match status" value="1"/>
</dbReference>
<feature type="non-terminal residue" evidence="5">
    <location>
        <position position="1"/>
    </location>
</feature>
<feature type="domain" description="EngC GTPase" evidence="3">
    <location>
        <begin position="1"/>
        <end position="147"/>
    </location>
</feature>
<dbReference type="Pfam" id="PF03193">
    <property type="entry name" value="RsgA_GTPase"/>
    <property type="match status" value="1"/>
</dbReference>
<dbReference type="Gene3D" id="1.10.40.50">
    <property type="entry name" value="Probable gtpase engc, domain 3"/>
    <property type="match status" value="1"/>
</dbReference>
<evidence type="ECO:0000259" key="3">
    <source>
        <dbReference type="PROSITE" id="PS50936"/>
    </source>
</evidence>
<dbReference type="Gene3D" id="3.40.50.300">
    <property type="entry name" value="P-loop containing nucleotide triphosphate hydrolases"/>
    <property type="match status" value="1"/>
</dbReference>
<feature type="domain" description="CP-type G" evidence="4">
    <location>
        <begin position="1"/>
        <end position="149"/>
    </location>
</feature>
<dbReference type="NCBIfam" id="TIGR00157">
    <property type="entry name" value="ribosome small subunit-dependent GTPase A"/>
    <property type="match status" value="1"/>
</dbReference>
<keyword evidence="1" id="KW-0547">Nucleotide-binding</keyword>
<dbReference type="InterPro" id="IPR027417">
    <property type="entry name" value="P-loop_NTPase"/>
</dbReference>
<reference evidence="5" key="1">
    <citation type="submission" date="2018-06" db="EMBL/GenBank/DDBJ databases">
        <authorList>
            <person name="Zhirakovskaya E."/>
        </authorList>
    </citation>
    <scope>NUCLEOTIDE SEQUENCE</scope>
</reference>
<dbReference type="EMBL" id="UOES01000496">
    <property type="protein sequence ID" value="VAW29008.1"/>
    <property type="molecule type" value="Genomic_DNA"/>
</dbReference>
<organism evidence="5">
    <name type="scientific">hydrothermal vent metagenome</name>
    <dbReference type="NCBI Taxonomy" id="652676"/>
    <lineage>
        <taxon>unclassified sequences</taxon>
        <taxon>metagenomes</taxon>
        <taxon>ecological metagenomes</taxon>
    </lineage>
</organism>
<dbReference type="PANTHER" id="PTHR32120:SF11">
    <property type="entry name" value="SMALL RIBOSOMAL SUBUNIT BIOGENESIS GTPASE RSGA 1, MITOCHONDRIAL-RELATED"/>
    <property type="match status" value="1"/>
</dbReference>
<evidence type="ECO:0000313" key="5">
    <source>
        <dbReference type="EMBL" id="VAW29008.1"/>
    </source>
</evidence>
<evidence type="ECO:0000256" key="1">
    <source>
        <dbReference type="ARBA" id="ARBA00022741"/>
    </source>
</evidence>
<dbReference type="PROSITE" id="PS51721">
    <property type="entry name" value="G_CP"/>
    <property type="match status" value="1"/>
</dbReference>
<dbReference type="InterPro" id="IPR010914">
    <property type="entry name" value="RsgA_GTPase_dom"/>
</dbReference>